<keyword evidence="3" id="KW-1185">Reference proteome</keyword>
<protein>
    <recommendedName>
        <fullName evidence="4">PEP-CTERM protein-sorting domain-containing protein</fullName>
    </recommendedName>
</protein>
<proteinExistence type="predicted"/>
<evidence type="ECO:0000313" key="3">
    <source>
        <dbReference type="Proteomes" id="UP000557717"/>
    </source>
</evidence>
<keyword evidence="1" id="KW-0732">Signal</keyword>
<sequence length="261" mass="27647">MHHSLTSRNLGRRAGLAALLVTLTTAHGATITFTSAASFDTADVLDAPYTAGYQFVAAMNIGDNAKTFDTPGGNSITFATGYGVADLGDLDMPEPESTTTGYYNGNPQWGTVLFAGGTGSIDFDDILRGNAWHTNGSDSAQPLTLRLTDLTIGTTYAVYLYSVDQRSSSADRSQAYWDSFSGGTFSGGTSGLVDQTSPQVVMGTFVADASYQDIFIQEADGIDNDDTHLSAFTLYTVPEPTTSLLVAGSLSLLGIRRRRAR</sequence>
<evidence type="ECO:0008006" key="4">
    <source>
        <dbReference type="Google" id="ProtNLM"/>
    </source>
</evidence>
<dbReference type="Proteomes" id="UP000557717">
    <property type="component" value="Unassembled WGS sequence"/>
</dbReference>
<dbReference type="InterPro" id="IPR013424">
    <property type="entry name" value="Ice-binding_C"/>
</dbReference>
<dbReference type="EMBL" id="JACHFD010000001">
    <property type="protein sequence ID" value="MBB5349943.1"/>
    <property type="molecule type" value="Genomic_DNA"/>
</dbReference>
<feature type="signal peptide" evidence="1">
    <location>
        <begin position="1"/>
        <end position="28"/>
    </location>
</feature>
<evidence type="ECO:0000256" key="1">
    <source>
        <dbReference type="SAM" id="SignalP"/>
    </source>
</evidence>
<feature type="chain" id="PRO_5032358527" description="PEP-CTERM protein-sorting domain-containing protein" evidence="1">
    <location>
        <begin position="29"/>
        <end position="261"/>
    </location>
</feature>
<name>A0A840UY92_9BACT</name>
<organism evidence="2 3">
    <name type="scientific">Haloferula luteola</name>
    <dbReference type="NCBI Taxonomy" id="595692"/>
    <lineage>
        <taxon>Bacteria</taxon>
        <taxon>Pseudomonadati</taxon>
        <taxon>Verrucomicrobiota</taxon>
        <taxon>Verrucomicrobiia</taxon>
        <taxon>Verrucomicrobiales</taxon>
        <taxon>Verrucomicrobiaceae</taxon>
        <taxon>Haloferula</taxon>
    </lineage>
</organism>
<gene>
    <name evidence="2" type="ORF">HNR46_000164</name>
</gene>
<dbReference type="NCBIfam" id="TIGR02595">
    <property type="entry name" value="PEP_CTERM"/>
    <property type="match status" value="1"/>
</dbReference>
<accession>A0A840UY92</accession>
<reference evidence="2 3" key="1">
    <citation type="submission" date="2020-08" db="EMBL/GenBank/DDBJ databases">
        <title>Genomic Encyclopedia of Type Strains, Phase IV (KMG-IV): sequencing the most valuable type-strain genomes for metagenomic binning, comparative biology and taxonomic classification.</title>
        <authorList>
            <person name="Goeker M."/>
        </authorList>
    </citation>
    <scope>NUCLEOTIDE SEQUENCE [LARGE SCALE GENOMIC DNA]</scope>
    <source>
        <strain evidence="2 3">YC6886</strain>
    </source>
</reference>
<evidence type="ECO:0000313" key="2">
    <source>
        <dbReference type="EMBL" id="MBB5349943.1"/>
    </source>
</evidence>
<dbReference type="AlphaFoldDB" id="A0A840UY92"/>
<dbReference type="RefSeq" id="WP_184014855.1">
    <property type="nucleotide sequence ID" value="NZ_JACHFD010000001.1"/>
</dbReference>
<comment type="caution">
    <text evidence="2">The sequence shown here is derived from an EMBL/GenBank/DDBJ whole genome shotgun (WGS) entry which is preliminary data.</text>
</comment>